<dbReference type="SMART" id="SM00421">
    <property type="entry name" value="HTH_LUXR"/>
    <property type="match status" value="1"/>
</dbReference>
<accession>A0A250IWS7</accession>
<dbReference type="InterPro" id="IPR000792">
    <property type="entry name" value="Tscrpt_reg_LuxR_C"/>
</dbReference>
<evidence type="ECO:0000256" key="3">
    <source>
        <dbReference type="ARBA" id="ARBA00023163"/>
    </source>
</evidence>
<dbReference type="EMBL" id="CP022098">
    <property type="protein sequence ID" value="ATB36185.1"/>
    <property type="molecule type" value="Genomic_DNA"/>
</dbReference>
<keyword evidence="1" id="KW-0805">Transcription regulation</keyword>
<evidence type="ECO:0000313" key="5">
    <source>
        <dbReference type="EMBL" id="ATB36185.1"/>
    </source>
</evidence>
<dbReference type="PANTHER" id="PTHR44688">
    <property type="entry name" value="DNA-BINDING TRANSCRIPTIONAL ACTIVATOR DEVR_DOSR"/>
    <property type="match status" value="1"/>
</dbReference>
<dbReference type="CDD" id="cd06170">
    <property type="entry name" value="LuxR_C_like"/>
    <property type="match status" value="1"/>
</dbReference>
<dbReference type="GO" id="GO:0006355">
    <property type="term" value="P:regulation of DNA-templated transcription"/>
    <property type="evidence" value="ECO:0007669"/>
    <property type="project" value="InterPro"/>
</dbReference>
<keyword evidence="3" id="KW-0804">Transcription</keyword>
<dbReference type="PROSITE" id="PS50043">
    <property type="entry name" value="HTH_LUXR_2"/>
    <property type="match status" value="1"/>
</dbReference>
<dbReference type="InterPro" id="IPR036388">
    <property type="entry name" value="WH-like_DNA-bd_sf"/>
</dbReference>
<evidence type="ECO:0000256" key="1">
    <source>
        <dbReference type="ARBA" id="ARBA00023015"/>
    </source>
</evidence>
<dbReference type="InterPro" id="IPR035418">
    <property type="entry name" value="AraC-bd_2"/>
</dbReference>
<proteinExistence type="predicted"/>
<dbReference type="PROSITE" id="PS00622">
    <property type="entry name" value="HTH_LUXR_1"/>
    <property type="match status" value="1"/>
</dbReference>
<dbReference type="AlphaFoldDB" id="A0A250IWS7"/>
<feature type="domain" description="HTH luxR-type" evidence="4">
    <location>
        <begin position="346"/>
        <end position="411"/>
    </location>
</feature>
<dbReference type="Gene3D" id="1.10.10.10">
    <property type="entry name" value="Winged helix-like DNA-binding domain superfamily/Winged helix DNA-binding domain"/>
    <property type="match status" value="1"/>
</dbReference>
<dbReference type="GO" id="GO:0003677">
    <property type="term" value="F:DNA binding"/>
    <property type="evidence" value="ECO:0007669"/>
    <property type="project" value="UniProtKB-KW"/>
</dbReference>
<dbReference type="SUPFAM" id="SSF46894">
    <property type="entry name" value="C-terminal effector domain of the bipartite response regulators"/>
    <property type="match status" value="1"/>
</dbReference>
<sequence>MSFGTGLSIWFQPSPQQVPSPSYTPVPAPAPGATCEVKIFPRVNAELAPYRRLRNFASLFMTNETSSSGPRPYKLVETRHLDEARDIFRRTYGESKLDAVDSKHFEWRVNLAGTGPVVFTRGGSSGGTIMRVMPDSYVVVLLTDKSGHAASHKNAADITQDGGAVVFTAGHPLVLELADGVRSVTLRIDPAHLQAELEALTGQTVHGPPRFALSMDTQAGYGESLRQMCLFLGREIEKGSVMFQDPRLIAPLGESVVRALLLGQAHDYSHLLQTPTPSAGMGAVRRVEEYVEAAGPRPVSMRELCRITGASGRSIDKAFRDHRGSTLTAALARLPPSPSANEAGAVAACISLLTPREREVCALVARGLLNKQVAAELDISEGTVEKHRARAMKKLAVGSAAELGGLWARMGNEAGEAPRPRGASPASGG</sequence>
<protein>
    <recommendedName>
        <fullName evidence="4">HTH luxR-type domain-containing protein</fullName>
    </recommendedName>
</protein>
<evidence type="ECO:0000256" key="2">
    <source>
        <dbReference type="ARBA" id="ARBA00023125"/>
    </source>
</evidence>
<keyword evidence="2" id="KW-0238">DNA-binding</keyword>
<dbReference type="PANTHER" id="PTHR44688:SF16">
    <property type="entry name" value="DNA-BINDING TRANSCRIPTIONAL ACTIVATOR DEVR_DOSR"/>
    <property type="match status" value="1"/>
</dbReference>
<dbReference type="Proteomes" id="UP000217257">
    <property type="component" value="Chromosome"/>
</dbReference>
<dbReference type="InterPro" id="IPR016032">
    <property type="entry name" value="Sig_transdc_resp-reg_C-effctor"/>
</dbReference>
<organism evidence="5 6">
    <name type="scientific">Cystobacter fuscus</name>
    <dbReference type="NCBI Taxonomy" id="43"/>
    <lineage>
        <taxon>Bacteria</taxon>
        <taxon>Pseudomonadati</taxon>
        <taxon>Myxococcota</taxon>
        <taxon>Myxococcia</taxon>
        <taxon>Myxococcales</taxon>
        <taxon>Cystobacterineae</taxon>
        <taxon>Archangiaceae</taxon>
        <taxon>Cystobacter</taxon>
    </lineage>
</organism>
<evidence type="ECO:0000313" key="6">
    <source>
        <dbReference type="Proteomes" id="UP000217257"/>
    </source>
</evidence>
<dbReference type="PRINTS" id="PR00038">
    <property type="entry name" value="HTHLUXR"/>
</dbReference>
<gene>
    <name evidence="5" type="ORF">CYFUS_001599</name>
</gene>
<name>A0A250IWS7_9BACT</name>
<dbReference type="Pfam" id="PF00196">
    <property type="entry name" value="GerE"/>
    <property type="match status" value="1"/>
</dbReference>
<evidence type="ECO:0000259" key="4">
    <source>
        <dbReference type="PROSITE" id="PS50043"/>
    </source>
</evidence>
<dbReference type="Pfam" id="PF14525">
    <property type="entry name" value="AraC_binding_2"/>
    <property type="match status" value="1"/>
</dbReference>
<dbReference type="KEGG" id="cfus:CYFUS_001599"/>
<dbReference type="RefSeq" id="WP_095984695.1">
    <property type="nucleotide sequence ID" value="NZ_CP022098.1"/>
</dbReference>
<reference evidence="5 6" key="1">
    <citation type="submission" date="2017-06" db="EMBL/GenBank/DDBJ databases">
        <title>Sequencing and comparative analysis of myxobacterial genomes.</title>
        <authorList>
            <person name="Rupp O."/>
            <person name="Goesmann A."/>
            <person name="Sogaard-Andersen L."/>
        </authorList>
    </citation>
    <scope>NUCLEOTIDE SEQUENCE [LARGE SCALE GENOMIC DNA]</scope>
    <source>
        <strain evidence="5 6">DSM 52655</strain>
    </source>
</reference>